<reference evidence="1 2" key="1">
    <citation type="submission" date="2016-10" db="EMBL/GenBank/DDBJ databases">
        <authorList>
            <person name="de Groot N.N."/>
        </authorList>
    </citation>
    <scope>NUCLEOTIDE SEQUENCE [LARGE SCALE GENOMIC DNA]</scope>
    <source>
        <strain evidence="1 2">Nl18</strain>
    </source>
</reference>
<organism evidence="1 2">
    <name type="scientific">Nitrosospira multiformis</name>
    <dbReference type="NCBI Taxonomy" id="1231"/>
    <lineage>
        <taxon>Bacteria</taxon>
        <taxon>Pseudomonadati</taxon>
        <taxon>Pseudomonadota</taxon>
        <taxon>Betaproteobacteria</taxon>
        <taxon>Nitrosomonadales</taxon>
        <taxon>Nitrosomonadaceae</taxon>
        <taxon>Nitrosospira</taxon>
    </lineage>
</organism>
<protein>
    <submittedName>
        <fullName evidence="1">40-residue YVTN family beta-propeller repeat-containing protein</fullName>
    </submittedName>
</protein>
<dbReference type="RefSeq" id="WP_074746008.1">
    <property type="nucleotide sequence ID" value="NZ_FOCT01000005.1"/>
</dbReference>
<dbReference type="InterPro" id="IPR051200">
    <property type="entry name" value="Host-pathogen_enzymatic-act"/>
</dbReference>
<evidence type="ECO:0000313" key="2">
    <source>
        <dbReference type="Proteomes" id="UP000183898"/>
    </source>
</evidence>
<dbReference type="Gene3D" id="2.130.10.10">
    <property type="entry name" value="YVTN repeat-like/Quinoprotein amine dehydrogenase"/>
    <property type="match status" value="2"/>
</dbReference>
<sequence length="612" mass="64963">MPISSLKDICIYRYVSIAAMTALLHPGVSLAGGNEVNFSLTDNPARWFDTGATIAGTRSLAVAKPGVRVNFSGNSNTVHTRTSVIYPTGAAGMPFNTSPRKGGDSVTLKTPGLYVFTCSIHPYMLGAVIVDDPNTSGLDLGNSISLINGITVPSSSDLATRLLHTFFVATNPANWQNYASNTPWHITYPNVDVRVDIGVVNLPAVLNARYGNDRVLEPLQNPVMPAVGEVWVATQFETASGKSKPGTVTAVSGATWQVTRKVALPSINMNNAHNMWTDRNQNVIYATQWFDSKLTVYDRQTGALIRNVSVGEAPAHVMTRTDTDELHVTNNGDTRTDSVMELAPLATGVERRIDIGRGNAHAHWMSHDGKKMVTPNVLTGDTTQYSFGSNSVESILPASTPFGHPLATGMMPDASKYYVANMLDNTMTVINMNTHAVIKTIDLIANYNPVTGAITGPVGALPIQTPVSPNGKNMVTANMLTGTITVIDTRPGVPTSDTVVAMLPCDPGCHGVQYGAKQGGGYYAYVASKFSNRLLVVDPDPNGDGNPSDAVIAGKVGLFASAGTQRDATITGNPGMGGQGVLPVPVIYNGWVQNLPATWKSQLTAAQQNPAQ</sequence>
<gene>
    <name evidence="1" type="ORF">SAMN05216404_105130</name>
</gene>
<dbReference type="InterPro" id="IPR011048">
    <property type="entry name" value="Haem_d1_sf"/>
</dbReference>
<proteinExistence type="predicted"/>
<dbReference type="Proteomes" id="UP000183898">
    <property type="component" value="Unassembled WGS sequence"/>
</dbReference>
<dbReference type="InterPro" id="IPR008972">
    <property type="entry name" value="Cupredoxin"/>
</dbReference>
<dbReference type="SUPFAM" id="SSF51004">
    <property type="entry name" value="C-terminal (heme d1) domain of cytochrome cd1-nitrite reductase"/>
    <property type="match status" value="1"/>
</dbReference>
<dbReference type="PANTHER" id="PTHR47197:SF3">
    <property type="entry name" value="DIHYDRO-HEME D1 DEHYDROGENASE"/>
    <property type="match status" value="1"/>
</dbReference>
<dbReference type="SUPFAM" id="SSF49503">
    <property type="entry name" value="Cupredoxins"/>
    <property type="match status" value="1"/>
</dbReference>
<dbReference type="InterPro" id="IPR015943">
    <property type="entry name" value="WD40/YVTN_repeat-like_dom_sf"/>
</dbReference>
<dbReference type="EMBL" id="FOCT01000005">
    <property type="protein sequence ID" value="SEN55338.1"/>
    <property type="molecule type" value="Genomic_DNA"/>
</dbReference>
<evidence type="ECO:0000313" key="1">
    <source>
        <dbReference type="EMBL" id="SEN55338.1"/>
    </source>
</evidence>
<dbReference type="AlphaFoldDB" id="A0A1H8HII5"/>
<name>A0A1H8HII5_9PROT</name>
<dbReference type="Gene3D" id="2.60.40.420">
    <property type="entry name" value="Cupredoxins - blue copper proteins"/>
    <property type="match status" value="1"/>
</dbReference>
<dbReference type="PANTHER" id="PTHR47197">
    <property type="entry name" value="PROTEIN NIRF"/>
    <property type="match status" value="1"/>
</dbReference>
<accession>A0A1H8HII5</accession>